<evidence type="ECO:0000313" key="3">
    <source>
        <dbReference type="EMBL" id="TFY71571.1"/>
    </source>
</evidence>
<reference evidence="3 4" key="1">
    <citation type="submission" date="2019-02" db="EMBL/GenBank/DDBJ databases">
        <title>Genome sequencing of the rare red list fungi Dentipellis fragilis.</title>
        <authorList>
            <person name="Buettner E."/>
            <person name="Kellner H."/>
        </authorList>
    </citation>
    <scope>NUCLEOTIDE SEQUENCE [LARGE SCALE GENOMIC DNA]</scope>
    <source>
        <strain evidence="3 4">DSM 105465</strain>
    </source>
</reference>
<name>A0A4Y9ZCP0_9AGAM</name>
<evidence type="ECO:0000256" key="1">
    <source>
        <dbReference type="SAM" id="MobiDB-lite"/>
    </source>
</evidence>
<dbReference type="CDD" id="cd09917">
    <property type="entry name" value="F-box_SF"/>
    <property type="match status" value="1"/>
</dbReference>
<dbReference type="InterPro" id="IPR001810">
    <property type="entry name" value="F-box_dom"/>
</dbReference>
<accession>A0A4Y9ZCP0</accession>
<sequence length="1627" mass="181722">MPDRIAGLRFDFSVLSKEQMTEMARRTRSALRGSCRLRFPNWSSLLLFSSDFTAAIYPARGKQTILIVSLHLACRHLCFPGTSDMAFVYTMDGPLDWETENIYSPGPRTRYMDALPPETILNILREVDVQTLVLIKQCKIEFALSGLLEPPPQSLSKANQLAAIRTYERAWRSLEWDRWLSIDPFNHSHTFVVMGNIIGQQSHRSNTIWFTRIPSRRLGTAVEHWSVDIEPEIDVLEFRMDPDQDLLMIGEQVRVGSDPDAGVKVHLRSLKTGLAHPQAHVTPYTIHVEHAAPHQMHCEPQILGDQIGVLWYDEGGFWKGQVSVFNWKTGTKRIEIVEHDIHSIAFLDEDHILLAHPCFRDIEGAVILVYDMRNHTAERTSVEQETFRCALLLPLVFEWFRIDDVYVRSDSAHINTHSLPFPRRRTQIDTVVSISMSCSSTLDGEESFDSYGDKQKTLVIYSPASVLRRGIAQVAPGTVVPWEAWGPPSTCLAMGGARSDGSNGLFLISGMRALQLSNIHGFDTMRVFDFDPARLSKTICEWQVEKRRQALTGHSMLGSDGWERLRFHVGSVVPNGYWYEAGYRGTIPFFHRAVPLPDELKGKGKKANWYLTDDAVVLQIWQKPEDNADAERDGSRKKLYIFMLLHPNLKGPPAVALGHCVRSSLISVALCEWPELALTVRQQAFKYCRSWNNNEHSDTILEIFKNLDIETLLTCKYVCRLWNKLIKGDLSLQYEVEFGLSGLATPLPHKLSSFQKLQVLRQHQNAWRELKWDHWIATPTKPPEDGTRDSLKIVLASDVFSQKGVQDDDILFTRIPSRRLMTAIEHWTIRPETPCHTWTLDPAQDLLVLFEKIDETSGPDLLLILHFCSLKTGAVHPDAYASTLALPITASESPHDIHCEIQILGDQVCAMWMDDTSSDWETPLVAVWNWKTGKKRIDLRSGLCRIFSAAFLDEDYILVGSVQFGPNSEQVVLVYDMRTHTDQRTSLNNETHDCVLKLPTRFSPVDELAVCVRSDSMHMASSSPAFPRRGRQVDSMISISMPCNFLSHEDDGEAVAAENNEEPIYIRRALRIYIPASRLRKLLLEVWIQGWEFDWETWGPSDTYAEIHKVCWADDHADFICGMRVAQASKNNLRSLVVRDFDPARVAKAISDSESKKGSSAGKIVLGSRIPKGFRTAGGIETHLPCYEKSVPLPKGIEKLRLVNDPHWLITDDAIIIIGEKRIVQRRDVVRGKFLKQIDLYKHARISSEILHLLASSVAQKSVVSTPLWVQLHHAFALGQQFGLTEPYRTNSHQYSLPMHGSNLQLPCQIPCPERCAVGADGPRPTSASQMTPGRAAPALSIHTENLSASQCMIGRYGSGYILALPQEHSRNIPAYLLVLTLFSFSWYWLPGTSPSRSLIRSIFLDKSTCLASSSALKIVDMYLSPLVLVLGLAIRVSTAPINHAEGSVNPDITSSAFAGNVPVVLANDVKLSEAAKTSSLAARMSKRAWTTSVRRDDPNQQGVGDAGSQGVGDAGSQGVGNGGSGQGVGKRSPSGRLFQTRQDDPNQQGVAEATPESQGLGFQNASSPAQVSQNTTDALNSIFADLKAAFADIKAGKNKSNSTNSTTNTLLDHAGVHLGEFVGFRR</sequence>
<feature type="compositionally biased region" description="Gly residues" evidence="1">
    <location>
        <begin position="1505"/>
        <end position="1529"/>
    </location>
</feature>
<evidence type="ECO:0000259" key="2">
    <source>
        <dbReference type="Pfam" id="PF00646"/>
    </source>
</evidence>
<dbReference type="OrthoDB" id="2745718at2759"/>
<organism evidence="3 4">
    <name type="scientific">Dentipellis fragilis</name>
    <dbReference type="NCBI Taxonomy" id="205917"/>
    <lineage>
        <taxon>Eukaryota</taxon>
        <taxon>Fungi</taxon>
        <taxon>Dikarya</taxon>
        <taxon>Basidiomycota</taxon>
        <taxon>Agaricomycotina</taxon>
        <taxon>Agaricomycetes</taxon>
        <taxon>Russulales</taxon>
        <taxon>Hericiaceae</taxon>
        <taxon>Dentipellis</taxon>
    </lineage>
</organism>
<dbReference type="Proteomes" id="UP000298327">
    <property type="component" value="Unassembled WGS sequence"/>
</dbReference>
<feature type="compositionally biased region" description="Polar residues" evidence="1">
    <location>
        <begin position="1538"/>
        <end position="1574"/>
    </location>
</feature>
<protein>
    <recommendedName>
        <fullName evidence="2">F-box domain-containing protein</fullName>
    </recommendedName>
</protein>
<feature type="region of interest" description="Disordered" evidence="1">
    <location>
        <begin position="1486"/>
        <end position="1574"/>
    </location>
</feature>
<dbReference type="Pfam" id="PF00646">
    <property type="entry name" value="F-box"/>
    <property type="match status" value="1"/>
</dbReference>
<evidence type="ECO:0000313" key="4">
    <source>
        <dbReference type="Proteomes" id="UP000298327"/>
    </source>
</evidence>
<dbReference type="SUPFAM" id="SSF81383">
    <property type="entry name" value="F-box domain"/>
    <property type="match status" value="1"/>
</dbReference>
<dbReference type="InterPro" id="IPR036047">
    <property type="entry name" value="F-box-like_dom_sf"/>
</dbReference>
<comment type="caution">
    <text evidence="3">The sequence shown here is derived from an EMBL/GenBank/DDBJ whole genome shotgun (WGS) entry which is preliminary data.</text>
</comment>
<feature type="domain" description="F-box" evidence="2">
    <location>
        <begin position="698"/>
        <end position="729"/>
    </location>
</feature>
<proteinExistence type="predicted"/>
<dbReference type="Gene3D" id="1.20.1280.50">
    <property type="match status" value="1"/>
</dbReference>
<gene>
    <name evidence="3" type="ORF">EVG20_g1418</name>
</gene>
<dbReference type="EMBL" id="SEOQ01000045">
    <property type="protein sequence ID" value="TFY71571.1"/>
    <property type="molecule type" value="Genomic_DNA"/>
</dbReference>
<keyword evidence="4" id="KW-1185">Reference proteome</keyword>